<dbReference type="Pfam" id="PF09243">
    <property type="entry name" value="Rsm22"/>
    <property type="match status" value="1"/>
</dbReference>
<dbReference type="InterPro" id="IPR008615">
    <property type="entry name" value="FNIP"/>
</dbReference>
<keyword evidence="8" id="KW-0862">Zinc</keyword>
<feature type="compositionally biased region" description="Basic and acidic residues" evidence="10">
    <location>
        <begin position="1451"/>
        <end position="1471"/>
    </location>
</feature>
<evidence type="ECO:0000256" key="5">
    <source>
        <dbReference type="ARBA" id="ARBA00023014"/>
    </source>
</evidence>
<evidence type="ECO:0000256" key="1">
    <source>
        <dbReference type="ARBA" id="ARBA00004173"/>
    </source>
</evidence>
<dbReference type="GO" id="GO:0003735">
    <property type="term" value="F:structural constituent of ribosome"/>
    <property type="evidence" value="ECO:0007669"/>
    <property type="project" value="TreeGrafter"/>
</dbReference>
<evidence type="ECO:0000256" key="6">
    <source>
        <dbReference type="ARBA" id="ARBA00023128"/>
    </source>
</evidence>
<evidence type="ECO:0000256" key="9">
    <source>
        <dbReference type="SAM" id="Coils"/>
    </source>
</evidence>
<dbReference type="Proteomes" id="UP001344447">
    <property type="component" value="Unassembled WGS sequence"/>
</dbReference>
<dbReference type="EMBL" id="JAVFKY010000001">
    <property type="protein sequence ID" value="KAK5582422.1"/>
    <property type="molecule type" value="Genomic_DNA"/>
</dbReference>
<keyword evidence="4" id="KW-0408">Iron</keyword>
<evidence type="ECO:0000256" key="4">
    <source>
        <dbReference type="ARBA" id="ARBA00023004"/>
    </source>
</evidence>
<keyword evidence="3" id="KW-0809">Transit peptide</keyword>
<dbReference type="PANTHER" id="PTHR13184">
    <property type="entry name" value="37S RIBOSOMAL PROTEIN S22"/>
    <property type="match status" value="1"/>
</dbReference>
<comment type="function">
    <text evidence="7">Mitochondrial ribosome (mitoribosome) assembly factor. Binds at the interface of the head and body domains of the mitochondrial small ribosomal subunit (mt-SSU), occluding the mRNA channel and preventing compaction of the head domain towards the body. Probable inactive methyltransferase: retains the characteristic folding and ability to bind S-adenosyl-L-methionine, but it probably lost its methyltransferase activity.</text>
</comment>
<comment type="caution">
    <text evidence="12">The sequence shown here is derived from an EMBL/GenBank/DDBJ whole genome shotgun (WGS) entry which is preliminary data.</text>
</comment>
<feature type="compositionally biased region" description="Basic and acidic residues" evidence="10">
    <location>
        <begin position="1542"/>
        <end position="1551"/>
    </location>
</feature>
<dbReference type="InterPro" id="IPR052571">
    <property type="entry name" value="Mt_RNA_Methyltransferase"/>
</dbReference>
<sequence length="1691" mass="195993">MEDINDESIQKDGDIVVLCDLESIPTHNTQTDIDSNIELINNNSNSADNNNNTDNNNKSNISKNTSINNSNVGRIVNNNNNNNNDNNLIKYDNKCIFHDEHDYRFICSDCLVPVCDICIVSSDHHRSHVFDLINKTNTTTLFLDFKNKHFQNLEDCSESIKDSINDSNEIYKGLDEENSQNINIVTEEFKQLHSLLDSIEMEIVDRLKSHHEENKETNQKITITANDNIKKIDNLLNKYKDSINEYDIEEIVNNCTSNNFINGNSNCQHIELLKHSHQTQLLLKEQNNDNIINRLISEYNKITLADSIDHVKNSIKNTFQIQQTSVYSDDIKDPKRVKVGIDEFFIYKNGCTIPNGVVNLALGPSIKKLAVGSIPPTIKRLILLDGFKVQLTEGILPTSIKSLLVGVIQKPLIKGSIPTGVAYLFLLDGFDQEIVEIPRNVSEIFLYNTSFIVPMTYKGNLYKKPTYKQFCPNGQSWSGGGWEVKIEICSISSIKLLDDGKCINFQSNNYSTEKKSFSSNLKKLSRKPKIVNRVPSKRVSEMSKLLSKLTMEDPDGNDNDAPIIGDIDEEDEEDDFEFDSKLNFDITQDPLYRQHMLEEEMEKTREEERKKNRKEIQDNHLSYFDKQNKSNFNMDKRSIDEEMRLEYWASQMALRDSLKNDGGRYLMDEDAYAEPIKNYKILGRKLMQRHQIEKEKEKEEKKQIKEKLKYEKSKELGLSLDLLEQENEKNKLKSQEALKDLLTNEEFEQYKQSLQTNNNKKNENNNDDYDDHDEDEDDDDNFNSVGKNEGLLDEDIGLPNLSRLSPYTPVPPPIEIVQELLEIRKKELIKKTEQASDEFEKRRRIKRIEFIAKKKELQHKQMLERHKRMGLNESLITDEDDLPIEIDPKVFSRFQAGEITEQEMLDISKIENKQEREREASLISSLKKKVSNKERLKNEVIINGKEEQDNNDNNNEEVIIDEEDDEDYDDDDDDDDFMKSSRKNTEFLKHWKIGSIGIPPLLKKKITSTIKEYPTQQLRNDAALLSEQLRDRTRLGKSIGSPNIVVKPEDKPVITYGKGQVLAYISHRMPGVYACTHRVFSEINKRLPNFKPTSILDYGSGPGTVLWSADTIWGDSIKRIRAVEPSTYMSDIAKKLLEGNTNRVKWSPYLNTEQLRRGDGSIPSIEQNEMVTASYVLSELPSQEARNDLVRELWSHVKPSGILVLIEPGTPIGFNIIKEARQLILDEEPEIMSLYKSAKAQVVAPCPHSNKCPMGSLSWCHFSQRVERPVFQKLAKGPHSTMPFEDEKYSYIVLSKVLQSSIPNQLEKQFEIYPQDELEPTKSWSRLIEAPLKRGGHVIMDVCSPNGSLNRATIAKSHGKKIYKEARKSFWSDAFILDPEFINHYQGRFNLDDEVEIQLKQEEQEKLKELDNQKKKQHQQQQQLSKLSSISILEDLQSKEELSSIGIHQLSKKEKKEKEKENNKDWMNDLQGTDRKVLEKLIKQGKFSDNSSSDLFGTKGENNNNPASDYGTSEMELGFQEDEDDFLDEEEEQNRLKKKQKTFADLRETSKTRKLRKEKLQQDLNQLRKQVMSPEERRIQEEKEYEIKNRSKIYKENNPKRIEYYLKNFDKENDSSINQDSSELQRYQERIQIQQSMKDSFQNVKGGLSIASKNKEKLLKEKEKMEKYREYKSKKLQKKNNKNNNNTENVD</sequence>
<evidence type="ECO:0000256" key="3">
    <source>
        <dbReference type="ARBA" id="ARBA00022946"/>
    </source>
</evidence>
<dbReference type="SUPFAM" id="SSF57845">
    <property type="entry name" value="B-box zinc-binding domain"/>
    <property type="match status" value="1"/>
</dbReference>
<gene>
    <name evidence="12" type="ORF">RB653_004007</name>
</gene>
<evidence type="ECO:0000313" key="13">
    <source>
        <dbReference type="Proteomes" id="UP001344447"/>
    </source>
</evidence>
<keyword evidence="9" id="KW-0175">Coiled coil</keyword>
<dbReference type="PANTHER" id="PTHR13184:SF5">
    <property type="entry name" value="METHYLTRANSFERASE-LIKE PROTEIN 17, MITOCHONDRIAL"/>
    <property type="match status" value="1"/>
</dbReference>
<reference evidence="12 13" key="1">
    <citation type="submission" date="2023-11" db="EMBL/GenBank/DDBJ databases">
        <title>Dfirmibasis_genome.</title>
        <authorList>
            <person name="Edelbroek B."/>
            <person name="Kjellin J."/>
            <person name="Jerlstrom-Hultqvist J."/>
            <person name="Soderbom F."/>
        </authorList>
    </citation>
    <scope>NUCLEOTIDE SEQUENCE [LARGE SCALE GENOMIC DNA]</scope>
    <source>
        <strain evidence="12 13">TNS-C-14</strain>
    </source>
</reference>
<feature type="region of interest" description="Disordered" evidence="10">
    <location>
        <begin position="1450"/>
        <end position="1471"/>
    </location>
</feature>
<dbReference type="InterPro" id="IPR015324">
    <property type="entry name" value="Ribosomal_Rsm22-like"/>
</dbReference>
<evidence type="ECO:0000259" key="11">
    <source>
        <dbReference type="PROSITE" id="PS50119"/>
    </source>
</evidence>
<feature type="region of interest" description="Disordered" evidence="10">
    <location>
        <begin position="754"/>
        <end position="794"/>
    </location>
</feature>
<accession>A0AAN7U059</accession>
<dbReference type="Gene3D" id="3.30.160.60">
    <property type="entry name" value="Classic Zinc Finger"/>
    <property type="match status" value="1"/>
</dbReference>
<keyword evidence="8" id="KW-0863">Zinc-finger</keyword>
<feature type="coiled-coil region" evidence="9">
    <location>
        <begin position="1396"/>
        <end position="1427"/>
    </location>
</feature>
<dbReference type="InterPro" id="IPR000315">
    <property type="entry name" value="Znf_B-box"/>
</dbReference>
<evidence type="ECO:0000256" key="8">
    <source>
        <dbReference type="PROSITE-ProRule" id="PRU00024"/>
    </source>
</evidence>
<dbReference type="InterPro" id="IPR029063">
    <property type="entry name" value="SAM-dependent_MTases_sf"/>
</dbReference>
<dbReference type="GO" id="GO:0006412">
    <property type="term" value="P:translation"/>
    <property type="evidence" value="ECO:0007669"/>
    <property type="project" value="InterPro"/>
</dbReference>
<feature type="compositionally biased region" description="Polar residues" evidence="10">
    <location>
        <begin position="1489"/>
        <end position="1511"/>
    </location>
</feature>
<keyword evidence="6" id="KW-0496">Mitochondrion</keyword>
<feature type="region of interest" description="Disordered" evidence="10">
    <location>
        <begin position="44"/>
        <end position="70"/>
    </location>
</feature>
<keyword evidence="5" id="KW-0411">Iron-sulfur</keyword>
<dbReference type="GO" id="GO:0051536">
    <property type="term" value="F:iron-sulfur cluster binding"/>
    <property type="evidence" value="ECO:0007669"/>
    <property type="project" value="UniProtKB-KW"/>
</dbReference>
<keyword evidence="2" id="KW-0479">Metal-binding</keyword>
<dbReference type="Gene3D" id="3.40.50.150">
    <property type="entry name" value="Vaccinia Virus protein VP39"/>
    <property type="match status" value="1"/>
</dbReference>
<comment type="subcellular location">
    <subcellularLocation>
        <location evidence="1">Mitochondrion</location>
    </subcellularLocation>
</comment>
<dbReference type="GO" id="GO:0008270">
    <property type="term" value="F:zinc ion binding"/>
    <property type="evidence" value="ECO:0007669"/>
    <property type="project" value="UniProtKB-KW"/>
</dbReference>
<feature type="region of interest" description="Disordered" evidence="10">
    <location>
        <begin position="1647"/>
        <end position="1691"/>
    </location>
</feature>
<dbReference type="SUPFAM" id="SSF53335">
    <property type="entry name" value="S-adenosyl-L-methionine-dependent methyltransferases"/>
    <property type="match status" value="1"/>
</dbReference>
<keyword evidence="13" id="KW-1185">Reference proteome</keyword>
<feature type="compositionally biased region" description="Acidic residues" evidence="10">
    <location>
        <begin position="765"/>
        <end position="781"/>
    </location>
</feature>
<dbReference type="CDD" id="cd19756">
    <property type="entry name" value="Bbox2"/>
    <property type="match status" value="1"/>
</dbReference>
<name>A0AAN7U059_9MYCE</name>
<evidence type="ECO:0000256" key="10">
    <source>
        <dbReference type="SAM" id="MobiDB-lite"/>
    </source>
</evidence>
<organism evidence="12 13">
    <name type="scientific">Dictyostelium firmibasis</name>
    <dbReference type="NCBI Taxonomy" id="79012"/>
    <lineage>
        <taxon>Eukaryota</taxon>
        <taxon>Amoebozoa</taxon>
        <taxon>Evosea</taxon>
        <taxon>Eumycetozoa</taxon>
        <taxon>Dictyostelia</taxon>
        <taxon>Dictyosteliales</taxon>
        <taxon>Dictyosteliaceae</taxon>
        <taxon>Dictyostelium</taxon>
    </lineage>
</organism>
<proteinExistence type="predicted"/>
<evidence type="ECO:0000256" key="7">
    <source>
        <dbReference type="ARBA" id="ARBA00045681"/>
    </source>
</evidence>
<feature type="region of interest" description="Disordered" evidence="10">
    <location>
        <begin position="941"/>
        <end position="979"/>
    </location>
</feature>
<dbReference type="PROSITE" id="PS50119">
    <property type="entry name" value="ZF_BBOX"/>
    <property type="match status" value="1"/>
</dbReference>
<feature type="compositionally biased region" description="Basic and acidic residues" evidence="10">
    <location>
        <begin position="1653"/>
        <end position="1673"/>
    </location>
</feature>
<feature type="region of interest" description="Disordered" evidence="10">
    <location>
        <begin position="1489"/>
        <end position="1577"/>
    </location>
</feature>
<feature type="compositionally biased region" description="Acidic residues" evidence="10">
    <location>
        <begin position="954"/>
        <end position="976"/>
    </location>
</feature>
<feature type="domain" description="B box-type" evidence="11">
    <location>
        <begin position="90"/>
        <end position="133"/>
    </location>
</feature>
<feature type="compositionally biased region" description="Acidic residues" evidence="10">
    <location>
        <begin position="1519"/>
        <end position="1532"/>
    </location>
</feature>
<protein>
    <recommendedName>
        <fullName evidence="11">B box-type domain-containing protein</fullName>
    </recommendedName>
</protein>
<dbReference type="GO" id="GO:0008168">
    <property type="term" value="F:methyltransferase activity"/>
    <property type="evidence" value="ECO:0007669"/>
    <property type="project" value="InterPro"/>
</dbReference>
<dbReference type="GO" id="GO:0005763">
    <property type="term" value="C:mitochondrial small ribosomal subunit"/>
    <property type="evidence" value="ECO:0007669"/>
    <property type="project" value="TreeGrafter"/>
</dbReference>
<evidence type="ECO:0000256" key="2">
    <source>
        <dbReference type="ARBA" id="ARBA00022723"/>
    </source>
</evidence>
<feature type="compositionally biased region" description="Low complexity" evidence="10">
    <location>
        <begin position="1682"/>
        <end position="1691"/>
    </location>
</feature>
<dbReference type="Pfam" id="PF05725">
    <property type="entry name" value="FNIP"/>
    <property type="match status" value="1"/>
</dbReference>
<evidence type="ECO:0000313" key="12">
    <source>
        <dbReference type="EMBL" id="KAK5582422.1"/>
    </source>
</evidence>